<evidence type="ECO:0000256" key="4">
    <source>
        <dbReference type="ARBA" id="ARBA00022833"/>
    </source>
</evidence>
<evidence type="ECO:0000259" key="7">
    <source>
        <dbReference type="Pfam" id="PF05699"/>
    </source>
</evidence>
<comment type="caution">
    <text evidence="8">The sequence shown here is derived from an EMBL/GenBank/DDBJ whole genome shotgun (WGS) entry which is preliminary data.</text>
</comment>
<dbReference type="PANTHER" id="PTHR46481">
    <property type="entry name" value="ZINC FINGER BED DOMAIN-CONTAINING PROTEIN 4"/>
    <property type="match status" value="1"/>
</dbReference>
<evidence type="ECO:0000256" key="5">
    <source>
        <dbReference type="ARBA" id="ARBA00023242"/>
    </source>
</evidence>
<evidence type="ECO:0000256" key="1">
    <source>
        <dbReference type="ARBA" id="ARBA00004123"/>
    </source>
</evidence>
<evidence type="ECO:0000313" key="9">
    <source>
        <dbReference type="Proteomes" id="UP000230233"/>
    </source>
</evidence>
<feature type="region of interest" description="Disordered" evidence="6">
    <location>
        <begin position="583"/>
        <end position="626"/>
    </location>
</feature>
<dbReference type="GO" id="GO:0005634">
    <property type="term" value="C:nucleus"/>
    <property type="evidence" value="ECO:0007669"/>
    <property type="project" value="UniProtKB-SubCell"/>
</dbReference>
<dbReference type="STRING" id="1611254.A0A2G5VU10"/>
<evidence type="ECO:0000256" key="6">
    <source>
        <dbReference type="SAM" id="MobiDB-lite"/>
    </source>
</evidence>
<keyword evidence="9" id="KW-1185">Reference proteome</keyword>
<dbReference type="InterPro" id="IPR008906">
    <property type="entry name" value="HATC_C_dom"/>
</dbReference>
<dbReference type="EMBL" id="PDUG01000001">
    <property type="protein sequence ID" value="PIC55262.1"/>
    <property type="molecule type" value="Genomic_DNA"/>
</dbReference>
<accession>A0A2G5VU10</accession>
<sequence length="626" mass="69951">MVSPAWCLFRTKNIVKKEARCSRCLTWVSYKHNTSVLLNHMLTAHGLSYQDLCKIRNSQDCKNDIVMTTTNTSMRNAQAMFFATCNIPFRVVESPSYREYITMLRPDFPLTNANAVRDDIYKMNNTYRAQISEKIGNRKDLCLITDGWSSSKAEFTLYAILAGYMDNRGLMLQQLVGVFDVKSSAAVDLHQDFITELKSSGLSLNQFGSMVSDGASNLKALADRLKIPKLHCCSHILHLVVSEAITLKPIHSIIEKAKLIARKLNKSGTLRIQIRKLAQFSNNSSALPQSYSKTRWNGVVDLLMTTKNHIGSLASSPDFSSMLFTGNELRLMEVVIQLLEPVKITSTRFEARSSQASESYPYLKFLKHQLTELLDTILKDPENKSIVEQAKSFGCKLLKCLDNRIASVGENSIVPQLMLIDPRFSYSSLLTDEQWKGAEEKLLAEYDDSTVAGPLLLPVSSKSKSCSMDVFLSSGQQSVSNNGSQKSKATKEIEAYRNQIKESRLSSTSDPMAFWSTNEAKYPILSQSAHKFLAIPASSASSERLFSSCGRILANRLRNRMQPETCSALLLVQAKSGMEKLEAWRENPSADQEYEGDALDDEEDDEHIYSDQSDDEINPIGGSGDC</sequence>
<keyword evidence="5" id="KW-0539">Nucleus</keyword>
<proteinExistence type="predicted"/>
<evidence type="ECO:0000313" key="8">
    <source>
        <dbReference type="EMBL" id="PIC55262.1"/>
    </source>
</evidence>
<evidence type="ECO:0000256" key="2">
    <source>
        <dbReference type="ARBA" id="ARBA00022723"/>
    </source>
</evidence>
<dbReference type="InterPro" id="IPR012337">
    <property type="entry name" value="RNaseH-like_sf"/>
</dbReference>
<evidence type="ECO:0000256" key="3">
    <source>
        <dbReference type="ARBA" id="ARBA00022771"/>
    </source>
</evidence>
<feature type="compositionally biased region" description="Acidic residues" evidence="6">
    <location>
        <begin position="592"/>
        <end position="617"/>
    </location>
</feature>
<dbReference type="GO" id="GO:0046983">
    <property type="term" value="F:protein dimerization activity"/>
    <property type="evidence" value="ECO:0007669"/>
    <property type="project" value="InterPro"/>
</dbReference>
<gene>
    <name evidence="8" type="primary">Cnig_chr_I.g606</name>
    <name evidence="8" type="ORF">B9Z55_000606</name>
</gene>
<dbReference type="PANTHER" id="PTHR46481:SF10">
    <property type="entry name" value="ZINC FINGER BED DOMAIN-CONTAINING PROTEIN 39"/>
    <property type="match status" value="1"/>
</dbReference>
<dbReference type="GO" id="GO:0008270">
    <property type="term" value="F:zinc ion binding"/>
    <property type="evidence" value="ECO:0007669"/>
    <property type="project" value="UniProtKB-KW"/>
</dbReference>
<dbReference type="InterPro" id="IPR052035">
    <property type="entry name" value="ZnF_BED_domain_contain"/>
</dbReference>
<dbReference type="OrthoDB" id="5869722at2759"/>
<keyword evidence="2" id="KW-0479">Metal-binding</keyword>
<comment type="subcellular location">
    <subcellularLocation>
        <location evidence="1">Nucleus</location>
    </subcellularLocation>
</comment>
<keyword evidence="3" id="KW-0863">Zinc-finger</keyword>
<feature type="domain" description="HAT C-terminal dimerisation" evidence="7">
    <location>
        <begin position="500"/>
        <end position="573"/>
    </location>
</feature>
<protein>
    <recommendedName>
        <fullName evidence="7">HAT C-terminal dimerisation domain-containing protein</fullName>
    </recommendedName>
</protein>
<organism evidence="8 9">
    <name type="scientific">Caenorhabditis nigoni</name>
    <dbReference type="NCBI Taxonomy" id="1611254"/>
    <lineage>
        <taxon>Eukaryota</taxon>
        <taxon>Metazoa</taxon>
        <taxon>Ecdysozoa</taxon>
        <taxon>Nematoda</taxon>
        <taxon>Chromadorea</taxon>
        <taxon>Rhabditida</taxon>
        <taxon>Rhabditina</taxon>
        <taxon>Rhabditomorpha</taxon>
        <taxon>Rhabditoidea</taxon>
        <taxon>Rhabditidae</taxon>
        <taxon>Peloderinae</taxon>
        <taxon>Caenorhabditis</taxon>
    </lineage>
</organism>
<dbReference type="Proteomes" id="UP000230233">
    <property type="component" value="Chromosome I"/>
</dbReference>
<reference evidence="9" key="1">
    <citation type="submission" date="2017-10" db="EMBL/GenBank/DDBJ databases">
        <title>Rapid genome shrinkage in a self-fertile nematode reveals novel sperm competition proteins.</title>
        <authorList>
            <person name="Yin D."/>
            <person name="Schwarz E.M."/>
            <person name="Thomas C.G."/>
            <person name="Felde R.L."/>
            <person name="Korf I.F."/>
            <person name="Cutter A.D."/>
            <person name="Schartner C.M."/>
            <person name="Ralston E.J."/>
            <person name="Meyer B.J."/>
            <person name="Haag E.S."/>
        </authorList>
    </citation>
    <scope>NUCLEOTIDE SEQUENCE [LARGE SCALE GENOMIC DNA]</scope>
    <source>
        <strain evidence="9">JU1422</strain>
    </source>
</reference>
<dbReference type="SUPFAM" id="SSF53098">
    <property type="entry name" value="Ribonuclease H-like"/>
    <property type="match status" value="1"/>
</dbReference>
<dbReference type="Pfam" id="PF05699">
    <property type="entry name" value="Dimer_Tnp_hAT"/>
    <property type="match status" value="1"/>
</dbReference>
<keyword evidence="4" id="KW-0862">Zinc</keyword>
<dbReference type="AlphaFoldDB" id="A0A2G5VU10"/>
<name>A0A2G5VU10_9PELO</name>